<accession>A0A3B1B2L6</accession>
<dbReference type="Pfam" id="PF13431">
    <property type="entry name" value="TPR_17"/>
    <property type="match status" value="1"/>
</dbReference>
<dbReference type="Gene3D" id="1.25.40.10">
    <property type="entry name" value="Tetratricopeptide repeat domain"/>
    <property type="match status" value="1"/>
</dbReference>
<evidence type="ECO:0000313" key="1">
    <source>
        <dbReference type="EMBL" id="VAX12589.1"/>
    </source>
</evidence>
<gene>
    <name evidence="1" type="ORF">MNBD_GAMMA24-1030</name>
</gene>
<organism evidence="1">
    <name type="scientific">hydrothermal vent metagenome</name>
    <dbReference type="NCBI Taxonomy" id="652676"/>
    <lineage>
        <taxon>unclassified sequences</taxon>
        <taxon>metagenomes</taxon>
        <taxon>ecological metagenomes</taxon>
    </lineage>
</organism>
<protein>
    <submittedName>
        <fullName evidence="1">Uncharacterized protein</fullName>
    </submittedName>
</protein>
<dbReference type="InterPro" id="IPR011990">
    <property type="entry name" value="TPR-like_helical_dom_sf"/>
</dbReference>
<reference evidence="1" key="1">
    <citation type="submission" date="2018-06" db="EMBL/GenBank/DDBJ databases">
        <authorList>
            <person name="Zhirakovskaya E."/>
        </authorList>
    </citation>
    <scope>NUCLEOTIDE SEQUENCE</scope>
</reference>
<name>A0A3B1B2L6_9ZZZZ</name>
<dbReference type="PROSITE" id="PS51257">
    <property type="entry name" value="PROKAR_LIPOPROTEIN"/>
    <property type="match status" value="1"/>
</dbReference>
<dbReference type="SUPFAM" id="SSF48452">
    <property type="entry name" value="TPR-like"/>
    <property type="match status" value="1"/>
</dbReference>
<dbReference type="AlphaFoldDB" id="A0A3B1B2L6"/>
<sequence>MSERLLLLLVIPALFISACSFMVKQTERGGKEKPGIIQVRPSDSSSPAVLSLLQKARTAAKAGQLEVAEGQLERALRIEPRNASLWHYLAKLRLNQGRLAQAIGLAAKSNSLEHADRILQADNWRIIAHARYQQGNIKAARAAQARVGALTAETP</sequence>
<proteinExistence type="predicted"/>
<dbReference type="EMBL" id="UOFZ01000052">
    <property type="protein sequence ID" value="VAX12589.1"/>
    <property type="molecule type" value="Genomic_DNA"/>
</dbReference>